<sequence>MIYLDAAATTPVRREVLEAMWPHLTGDFGNPSSHHGVGESAARALAAARAGVAGVLGCRPAEVVFTSGGTEADNLAVKGIALAAVSGRAVAGAGAVAGARAPDAVSGGRPPRDRHVVISAVEHPAVVESAEYLQRVHGFEVTTVPVDSDGLVVPAEFAAALRPTTALAAVMYANNEVGTVQPIAELAALAREQGVPFHTDAVQAAGWLDLRLDALGVDSLGLSGHKLGAPKGVGALAVRQRVRVEPLVHGGGQERGRRSGTENVAFAVGLAAALTLAEAERAEAAARTTALRDRFIEAVLARVPDARLTGHPTSRLPSVASFTFGATSGEAVLLQLEERGVIVSSGSACAAGDDDPSPVLLAMGVDPVEAQTAVRFTLASSTTAADLDTAADALVASVSALRALR</sequence>
<dbReference type="InterPro" id="IPR015424">
    <property type="entry name" value="PyrdxlP-dep_Trfase"/>
</dbReference>
<feature type="domain" description="Aminotransferase class V" evidence="9">
    <location>
        <begin position="2"/>
        <end position="83"/>
    </location>
</feature>
<evidence type="ECO:0000256" key="8">
    <source>
        <dbReference type="ARBA" id="ARBA00050776"/>
    </source>
</evidence>
<dbReference type="EMBL" id="BAAAQY010000002">
    <property type="protein sequence ID" value="GAA2225039.1"/>
    <property type="molecule type" value="Genomic_DNA"/>
</dbReference>
<evidence type="ECO:0000256" key="6">
    <source>
        <dbReference type="ARBA" id="ARBA00023004"/>
    </source>
</evidence>
<dbReference type="Pfam" id="PF00266">
    <property type="entry name" value="Aminotran_5"/>
    <property type="match status" value="2"/>
</dbReference>
<dbReference type="InterPro" id="IPR000192">
    <property type="entry name" value="Aminotrans_V_dom"/>
</dbReference>
<dbReference type="PANTHER" id="PTHR11601">
    <property type="entry name" value="CYSTEINE DESULFURYLASE FAMILY MEMBER"/>
    <property type="match status" value="1"/>
</dbReference>
<evidence type="ECO:0000256" key="5">
    <source>
        <dbReference type="ARBA" id="ARBA00022898"/>
    </source>
</evidence>
<organism evidence="10 11">
    <name type="scientific">Herbiconiux moechotypicola</name>
    <dbReference type="NCBI Taxonomy" id="637393"/>
    <lineage>
        <taxon>Bacteria</taxon>
        <taxon>Bacillati</taxon>
        <taxon>Actinomycetota</taxon>
        <taxon>Actinomycetes</taxon>
        <taxon>Micrococcales</taxon>
        <taxon>Microbacteriaceae</taxon>
        <taxon>Herbiconiux</taxon>
    </lineage>
</organism>
<evidence type="ECO:0000313" key="10">
    <source>
        <dbReference type="EMBL" id="GAA2225039.1"/>
    </source>
</evidence>
<dbReference type="PANTHER" id="PTHR11601:SF34">
    <property type="entry name" value="CYSTEINE DESULFURASE"/>
    <property type="match status" value="1"/>
</dbReference>
<keyword evidence="4" id="KW-0479">Metal-binding</keyword>
<dbReference type="Gene3D" id="1.10.260.50">
    <property type="match status" value="1"/>
</dbReference>
<comment type="catalytic activity">
    <reaction evidence="8">
        <text>(sulfur carrier)-H + L-cysteine = (sulfur carrier)-SH + L-alanine</text>
        <dbReference type="Rhea" id="RHEA:43892"/>
        <dbReference type="Rhea" id="RHEA-COMP:14737"/>
        <dbReference type="Rhea" id="RHEA-COMP:14739"/>
        <dbReference type="ChEBI" id="CHEBI:29917"/>
        <dbReference type="ChEBI" id="CHEBI:35235"/>
        <dbReference type="ChEBI" id="CHEBI:57972"/>
        <dbReference type="ChEBI" id="CHEBI:64428"/>
        <dbReference type="EC" id="2.8.1.7"/>
    </reaction>
</comment>
<keyword evidence="7" id="KW-0411">Iron-sulfur</keyword>
<name>A0ABN3D9I8_9MICO</name>
<keyword evidence="3" id="KW-0808">Transferase</keyword>
<comment type="similarity">
    <text evidence="2">Belongs to the class-V pyridoxal-phosphate-dependent aminotransferase family. NifS/IscS subfamily.</text>
</comment>
<dbReference type="InterPro" id="IPR016454">
    <property type="entry name" value="Cysteine_dSase"/>
</dbReference>
<proteinExistence type="inferred from homology"/>
<dbReference type="Proteomes" id="UP001500929">
    <property type="component" value="Unassembled WGS sequence"/>
</dbReference>
<comment type="caution">
    <text evidence="10">The sequence shown here is derived from an EMBL/GenBank/DDBJ whole genome shotgun (WGS) entry which is preliminary data.</text>
</comment>
<gene>
    <name evidence="10" type="ORF">GCM10009851_05830</name>
</gene>
<dbReference type="InterPro" id="IPR015421">
    <property type="entry name" value="PyrdxlP-dep_Trfase_major"/>
</dbReference>
<dbReference type="PIRSF" id="PIRSF005572">
    <property type="entry name" value="NifS"/>
    <property type="match status" value="1"/>
</dbReference>
<dbReference type="SUPFAM" id="SSF53383">
    <property type="entry name" value="PLP-dependent transferases"/>
    <property type="match status" value="1"/>
</dbReference>
<protein>
    <submittedName>
        <fullName evidence="10">Cysteine desulfurase family protein</fullName>
    </submittedName>
</protein>
<keyword evidence="6" id="KW-0408">Iron</keyword>
<evidence type="ECO:0000259" key="9">
    <source>
        <dbReference type="Pfam" id="PF00266"/>
    </source>
</evidence>
<keyword evidence="11" id="KW-1185">Reference proteome</keyword>
<evidence type="ECO:0000256" key="3">
    <source>
        <dbReference type="ARBA" id="ARBA00022679"/>
    </source>
</evidence>
<evidence type="ECO:0000313" key="11">
    <source>
        <dbReference type="Proteomes" id="UP001500929"/>
    </source>
</evidence>
<dbReference type="RefSeq" id="WP_259478469.1">
    <property type="nucleotide sequence ID" value="NZ_BAAAQY010000002.1"/>
</dbReference>
<reference evidence="10 11" key="1">
    <citation type="journal article" date="2019" name="Int. J. Syst. Evol. Microbiol.">
        <title>The Global Catalogue of Microorganisms (GCM) 10K type strain sequencing project: providing services to taxonomists for standard genome sequencing and annotation.</title>
        <authorList>
            <consortium name="The Broad Institute Genomics Platform"/>
            <consortium name="The Broad Institute Genome Sequencing Center for Infectious Disease"/>
            <person name="Wu L."/>
            <person name="Ma J."/>
        </authorList>
    </citation>
    <scope>NUCLEOTIDE SEQUENCE [LARGE SCALE GENOMIC DNA]</scope>
    <source>
        <strain evidence="10 11">JCM 16117</strain>
    </source>
</reference>
<evidence type="ECO:0000256" key="1">
    <source>
        <dbReference type="ARBA" id="ARBA00001933"/>
    </source>
</evidence>
<feature type="domain" description="Aminotransferase class V" evidence="9">
    <location>
        <begin position="111"/>
        <end position="388"/>
    </location>
</feature>
<dbReference type="Gene3D" id="3.90.1150.10">
    <property type="entry name" value="Aspartate Aminotransferase, domain 1"/>
    <property type="match status" value="1"/>
</dbReference>
<evidence type="ECO:0000256" key="4">
    <source>
        <dbReference type="ARBA" id="ARBA00022723"/>
    </source>
</evidence>
<comment type="cofactor">
    <cofactor evidence="1">
        <name>pyridoxal 5'-phosphate</name>
        <dbReference type="ChEBI" id="CHEBI:597326"/>
    </cofactor>
</comment>
<dbReference type="InterPro" id="IPR015422">
    <property type="entry name" value="PyrdxlP-dep_Trfase_small"/>
</dbReference>
<accession>A0ABN3D9I8</accession>
<evidence type="ECO:0000256" key="2">
    <source>
        <dbReference type="ARBA" id="ARBA00006490"/>
    </source>
</evidence>
<evidence type="ECO:0000256" key="7">
    <source>
        <dbReference type="ARBA" id="ARBA00023014"/>
    </source>
</evidence>
<keyword evidence="5" id="KW-0663">Pyridoxal phosphate</keyword>
<dbReference type="Gene3D" id="3.40.640.10">
    <property type="entry name" value="Type I PLP-dependent aspartate aminotransferase-like (Major domain)"/>
    <property type="match status" value="1"/>
</dbReference>